<accession>A0A8M1Q1W9</accession>
<dbReference type="GeneID" id="100006986"/>
<reference evidence="3" key="2">
    <citation type="submission" date="2015-11" db="UniProtKB">
        <authorList>
            <consortium name="Ensembl"/>
        </authorList>
    </citation>
    <scope>IDENTIFICATION</scope>
    <source>
        <strain evidence="3">Tuebingen</strain>
    </source>
</reference>
<dbReference type="OrthoDB" id="8803172at2759"/>
<gene>
    <name evidence="3 5 6" type="primary">si:dkey-29h14.10</name>
</gene>
<dbReference type="GO" id="GO:2001235">
    <property type="term" value="P:positive regulation of apoptotic signaling pathway"/>
    <property type="evidence" value="ECO:0000318"/>
    <property type="project" value="GO_Central"/>
</dbReference>
<dbReference type="KEGG" id="dre:100006986"/>
<reference evidence="5" key="3">
    <citation type="submission" date="2025-04" db="UniProtKB">
        <authorList>
            <consortium name="RefSeq"/>
        </authorList>
    </citation>
    <scope>IDENTIFICATION</scope>
    <source>
        <strain evidence="5">Tuebingen</strain>
    </source>
</reference>
<dbReference type="SMR" id="A0A0R4ISE6"/>
<dbReference type="RefSeq" id="XP_001340673.1">
    <property type="nucleotide sequence ID" value="XM_001340637.8"/>
</dbReference>
<evidence type="ECO:0000256" key="1">
    <source>
        <dbReference type="SAM" id="MobiDB-lite"/>
    </source>
</evidence>
<feature type="region of interest" description="Disordered" evidence="1">
    <location>
        <begin position="159"/>
        <end position="180"/>
    </location>
</feature>
<dbReference type="GO" id="GO:0002020">
    <property type="term" value="F:protease binding"/>
    <property type="evidence" value="ECO:0007669"/>
    <property type="project" value="InterPro"/>
</dbReference>
<evidence type="ECO:0000313" key="4">
    <source>
        <dbReference type="Proteomes" id="UP000000437"/>
    </source>
</evidence>
<dbReference type="GO" id="GO:0005737">
    <property type="term" value="C:cytoplasm"/>
    <property type="evidence" value="ECO:0000318"/>
    <property type="project" value="GO_Central"/>
</dbReference>
<dbReference type="Ensembl" id="ENSDART00000154112.3">
    <property type="protein sequence ID" value="ENSDARP00000137670.1"/>
    <property type="gene ID" value="ENSDARG00000096959.3"/>
</dbReference>
<dbReference type="GO" id="GO:0030330">
    <property type="term" value="P:DNA damage response, signal transduction by p53 class mediator"/>
    <property type="evidence" value="ECO:0000318"/>
    <property type="project" value="GO_Central"/>
</dbReference>
<dbReference type="InterPro" id="IPR001315">
    <property type="entry name" value="CARD"/>
</dbReference>
<sequence>MDGTVVLSPEKLLQQYLGFLSKYMTGPLVQKMSCCLCRSNKITKHEEQVITSQSTDMQKASRLIQIVIKKGQNACSSFLSCLGLCNPALYENVTGFPAHFSDEGHQHLEEIPLSDKVQFTPYIINIQNSSLSNCIIGNNNNQCIACDQHALLPQNDAISEEETADPQSHDQLIPPQDTISGSSIIQVEKSSMEYVIIGDHNSMTVTESCDSDVEENTETEADMIS</sequence>
<name>A0A0R4ISE6_DANRE</name>
<dbReference type="CDD" id="cd01671">
    <property type="entry name" value="CARD"/>
    <property type="match status" value="1"/>
</dbReference>
<protein>
    <submittedName>
        <fullName evidence="3 5">Si:dkey-29h14.10</fullName>
    </submittedName>
</protein>
<dbReference type="OMA" id="VICKICI"/>
<dbReference type="Bgee" id="ENSDARG00000096959">
    <property type="expression patterns" value="Expressed in early embryo and 17 other cell types or tissues"/>
</dbReference>
<organism evidence="3">
    <name type="scientific">Danio rerio</name>
    <name type="common">Zebrafish</name>
    <name type="synonym">Brachydanio rerio</name>
    <dbReference type="NCBI Taxonomy" id="7955"/>
    <lineage>
        <taxon>Eukaryota</taxon>
        <taxon>Metazoa</taxon>
        <taxon>Chordata</taxon>
        <taxon>Craniata</taxon>
        <taxon>Vertebrata</taxon>
        <taxon>Euteleostomi</taxon>
        <taxon>Actinopterygii</taxon>
        <taxon>Neopterygii</taxon>
        <taxon>Teleostei</taxon>
        <taxon>Ostariophysi</taxon>
        <taxon>Cypriniformes</taxon>
        <taxon>Danionidae</taxon>
        <taxon>Danioninae</taxon>
        <taxon>Danio</taxon>
    </lineage>
</organism>
<dbReference type="EMBL" id="BX571853">
    <property type="status" value="NOT_ANNOTATED_CDS"/>
    <property type="molecule type" value="Genomic_DNA"/>
</dbReference>
<dbReference type="Pfam" id="PF00619">
    <property type="entry name" value="CARD"/>
    <property type="match status" value="1"/>
</dbReference>
<keyword evidence="4" id="KW-1185">Reference proteome</keyword>
<dbReference type="ZFIN" id="ZDB-GENE-131127-252">
    <property type="gene designation" value="si:dkey-29h14.10"/>
</dbReference>
<dbReference type="AlphaFoldDB" id="A0A0R4ISE6"/>
<reference evidence="3 4" key="1">
    <citation type="journal article" date="2013" name="Nature">
        <title>The zebrafish reference genome sequence and its relationship to the human genome.</title>
        <authorList>
            <consortium name="Genome Reference Consortium Zebrafish"/>
            <person name="Howe K."/>
            <person name="Clark M.D."/>
            <person name="Torroja C.F."/>
            <person name="Torrance J."/>
            <person name="Berthelot C."/>
            <person name="Muffato M."/>
            <person name="Collins J.E."/>
            <person name="Humphray S."/>
            <person name="McLaren K."/>
            <person name="Matthews L."/>
            <person name="McLaren S."/>
            <person name="Sealy I."/>
            <person name="Caccamo M."/>
            <person name="Churcher C."/>
            <person name="Scott C."/>
            <person name="Barrett J.C."/>
            <person name="Koch R."/>
            <person name="Rauch G.J."/>
            <person name="White S."/>
            <person name="Chow W."/>
            <person name="Kilian B."/>
            <person name="Quintais L.T."/>
            <person name="Guerra-Assuncao J.A."/>
            <person name="Zhou Y."/>
            <person name="Gu Y."/>
            <person name="Yen J."/>
            <person name="Vogel J.H."/>
            <person name="Eyre T."/>
            <person name="Redmond S."/>
            <person name="Banerjee R."/>
            <person name="Chi J."/>
            <person name="Fu B."/>
            <person name="Langley E."/>
            <person name="Maguire S.F."/>
            <person name="Laird G.K."/>
            <person name="Lloyd D."/>
            <person name="Kenyon E."/>
            <person name="Donaldson S."/>
            <person name="Sehra H."/>
            <person name="Almeida-King J."/>
            <person name="Loveland J."/>
            <person name="Trevanion S."/>
            <person name="Jones M."/>
            <person name="Quail M."/>
            <person name="Willey D."/>
            <person name="Hunt A."/>
            <person name="Burton J."/>
            <person name="Sims S."/>
            <person name="McLay K."/>
            <person name="Plumb B."/>
            <person name="Davis J."/>
            <person name="Clee C."/>
            <person name="Oliver K."/>
            <person name="Clark R."/>
            <person name="Riddle C."/>
            <person name="Elliot D."/>
            <person name="Eliott D."/>
            <person name="Threadgold G."/>
            <person name="Harden G."/>
            <person name="Ware D."/>
            <person name="Begum S."/>
            <person name="Mortimore B."/>
            <person name="Mortimer B."/>
            <person name="Kerry G."/>
            <person name="Heath P."/>
            <person name="Phillimore B."/>
            <person name="Tracey A."/>
            <person name="Corby N."/>
            <person name="Dunn M."/>
            <person name="Johnson C."/>
            <person name="Wood J."/>
            <person name="Clark S."/>
            <person name="Pelan S."/>
            <person name="Griffiths G."/>
            <person name="Smith M."/>
            <person name="Glithero R."/>
            <person name="Howden P."/>
            <person name="Barker N."/>
            <person name="Lloyd C."/>
            <person name="Stevens C."/>
            <person name="Harley J."/>
            <person name="Holt K."/>
            <person name="Panagiotidis G."/>
            <person name="Lovell J."/>
            <person name="Beasley H."/>
            <person name="Henderson C."/>
            <person name="Gordon D."/>
            <person name="Auger K."/>
            <person name="Wright D."/>
            <person name="Collins J."/>
            <person name="Raisen C."/>
            <person name="Dyer L."/>
            <person name="Leung K."/>
            <person name="Robertson L."/>
            <person name="Ambridge K."/>
            <person name="Leongamornlert D."/>
            <person name="McGuire S."/>
            <person name="Gilderthorp R."/>
            <person name="Griffiths C."/>
            <person name="Manthravadi D."/>
            <person name="Nichol S."/>
            <person name="Barker G."/>
            <person name="Whitehead S."/>
            <person name="Kay M."/>
            <person name="Brown J."/>
            <person name="Murnane C."/>
            <person name="Gray E."/>
            <person name="Humphries M."/>
            <person name="Sycamore N."/>
            <person name="Barker D."/>
            <person name="Saunders D."/>
            <person name="Wallis J."/>
            <person name="Babbage A."/>
            <person name="Hammond S."/>
            <person name="Mashreghi-Mohammadi M."/>
            <person name="Barr L."/>
            <person name="Martin S."/>
            <person name="Wray P."/>
            <person name="Ellington A."/>
            <person name="Matthews N."/>
            <person name="Ellwood M."/>
            <person name="Woodmansey R."/>
            <person name="Clark G."/>
            <person name="Cooper J."/>
            <person name="Cooper J."/>
            <person name="Tromans A."/>
            <person name="Grafham D."/>
            <person name="Skuce C."/>
            <person name="Pandian R."/>
            <person name="Andrews R."/>
            <person name="Harrison E."/>
            <person name="Kimberley A."/>
            <person name="Garnett J."/>
            <person name="Fosker N."/>
            <person name="Hall R."/>
            <person name="Garner P."/>
            <person name="Kelly D."/>
            <person name="Bird C."/>
            <person name="Palmer S."/>
            <person name="Gehring I."/>
            <person name="Berger A."/>
            <person name="Dooley C.M."/>
            <person name="Ersan-Urun Z."/>
            <person name="Eser C."/>
            <person name="Geiger H."/>
            <person name="Geisler M."/>
            <person name="Karotki L."/>
            <person name="Kirn A."/>
            <person name="Konantz J."/>
            <person name="Konantz M."/>
            <person name="Oberlander M."/>
            <person name="Rudolph-Geiger S."/>
            <person name="Teucke M."/>
            <person name="Lanz C."/>
            <person name="Raddatz G."/>
            <person name="Osoegawa K."/>
            <person name="Zhu B."/>
            <person name="Rapp A."/>
            <person name="Widaa S."/>
            <person name="Langford C."/>
            <person name="Yang F."/>
            <person name="Schuster S.C."/>
            <person name="Carter N.P."/>
            <person name="Harrow J."/>
            <person name="Ning Z."/>
            <person name="Herrero J."/>
            <person name="Searle S.M."/>
            <person name="Enright A."/>
            <person name="Geisler R."/>
            <person name="Plasterk R.H."/>
            <person name="Lee C."/>
            <person name="Westerfield M."/>
            <person name="de Jong P.J."/>
            <person name="Zon L.I."/>
            <person name="Postlethwait J.H."/>
            <person name="Nusslein-Volhard C."/>
            <person name="Hubbard T.J."/>
            <person name="Roest Crollius H."/>
            <person name="Rogers J."/>
            <person name="Stemple D.L."/>
        </authorList>
    </citation>
    <scope>NUCLEOTIDE SEQUENCE [LARGE SCALE GENOMIC DNA]</scope>
    <source>
        <strain evidence="3">Tuebingen</strain>
    </source>
</reference>
<dbReference type="InterPro" id="IPR011029">
    <property type="entry name" value="DEATH-like_dom_sf"/>
</dbReference>
<evidence type="ECO:0000313" key="3">
    <source>
        <dbReference type="Ensembl" id="ENSDARP00000137670"/>
    </source>
</evidence>
<evidence type="ECO:0000313" key="6">
    <source>
        <dbReference type="ZFIN" id="ZDB-GENE-131127-252"/>
    </source>
</evidence>
<dbReference type="InterPro" id="IPR037939">
    <property type="entry name" value="CRADD"/>
</dbReference>
<dbReference type="PROSITE" id="PS50209">
    <property type="entry name" value="CARD"/>
    <property type="match status" value="1"/>
</dbReference>
<evidence type="ECO:0000313" key="5">
    <source>
        <dbReference type="RefSeq" id="XP_001340673.1"/>
    </source>
</evidence>
<accession>A0A0R4ISE6</accession>
<dbReference type="Proteomes" id="UP000000437">
    <property type="component" value="Chromosome 16"/>
</dbReference>
<feature type="domain" description="CARD" evidence="2">
    <location>
        <begin position="36"/>
        <end position="82"/>
    </location>
</feature>
<dbReference type="Gene3D" id="1.10.533.10">
    <property type="entry name" value="Death Domain, Fas"/>
    <property type="match status" value="1"/>
</dbReference>
<dbReference type="SUPFAM" id="SSF47986">
    <property type="entry name" value="DEATH domain"/>
    <property type="match status" value="1"/>
</dbReference>
<dbReference type="PANTHER" id="PTHR15034">
    <property type="entry name" value="DEATH DOMAIN-CONTAINING PROTEIN CRADD"/>
    <property type="match status" value="1"/>
</dbReference>
<proteinExistence type="predicted"/>
<dbReference type="GO" id="GO:0070513">
    <property type="term" value="F:death domain binding"/>
    <property type="evidence" value="ECO:0007669"/>
    <property type="project" value="InterPro"/>
</dbReference>
<dbReference type="GeneTree" id="ENSGT00940000178810"/>
<dbReference type="PANTHER" id="PTHR15034:SF5">
    <property type="entry name" value="DEATH DOMAIN-CONTAINING PROTEIN CRADD"/>
    <property type="match status" value="1"/>
</dbReference>
<evidence type="ECO:0000259" key="2">
    <source>
        <dbReference type="PROSITE" id="PS50209"/>
    </source>
</evidence>
<dbReference type="AGR" id="ZFIN:ZDB-GENE-131127-252"/>